<sequence>MNVFVSTGIIIILLLIALNYVLGFIAVWRCYLFLLTIFALVDLFLSSVCLLSTHQGHHIGNLGAFTVFASSAILSITFIWQTNRERTMKRMASVQNAQVNCYHHVPDDWYDYGSTSTYIVADKDELMPTQLLLPYCRCDLTNDVDDETITTTNSTNNFCTVESNEPQFLEGERYAL</sequence>
<dbReference type="EMBL" id="JAPWDV010000003">
    <property type="protein sequence ID" value="KAJ6216607.1"/>
    <property type="molecule type" value="Genomic_DNA"/>
</dbReference>
<feature type="transmembrane region" description="Helical" evidence="1">
    <location>
        <begin position="6"/>
        <end position="25"/>
    </location>
</feature>
<comment type="caution">
    <text evidence="2">The sequence shown here is derived from an EMBL/GenBank/DDBJ whole genome shotgun (WGS) entry which is preliminary data.</text>
</comment>
<feature type="transmembrane region" description="Helical" evidence="1">
    <location>
        <begin position="59"/>
        <end position="80"/>
    </location>
</feature>
<protein>
    <submittedName>
        <fullName evidence="2">Uncharacterized protein</fullName>
    </submittedName>
</protein>
<evidence type="ECO:0000313" key="2">
    <source>
        <dbReference type="EMBL" id="KAJ6216607.1"/>
    </source>
</evidence>
<dbReference type="Proteomes" id="UP001142055">
    <property type="component" value="Chromosome 3"/>
</dbReference>
<name>A0A9Q0M0H3_BLOTA</name>
<keyword evidence="1" id="KW-0812">Transmembrane</keyword>
<proteinExistence type="predicted"/>
<accession>A0A9Q0M0H3</accession>
<keyword evidence="3" id="KW-1185">Reference proteome</keyword>
<organism evidence="2 3">
    <name type="scientific">Blomia tropicalis</name>
    <name type="common">Mite</name>
    <dbReference type="NCBI Taxonomy" id="40697"/>
    <lineage>
        <taxon>Eukaryota</taxon>
        <taxon>Metazoa</taxon>
        <taxon>Ecdysozoa</taxon>
        <taxon>Arthropoda</taxon>
        <taxon>Chelicerata</taxon>
        <taxon>Arachnida</taxon>
        <taxon>Acari</taxon>
        <taxon>Acariformes</taxon>
        <taxon>Sarcoptiformes</taxon>
        <taxon>Astigmata</taxon>
        <taxon>Glycyphagoidea</taxon>
        <taxon>Echimyopodidae</taxon>
        <taxon>Blomia</taxon>
    </lineage>
</organism>
<feature type="transmembrane region" description="Helical" evidence="1">
    <location>
        <begin position="32"/>
        <end position="53"/>
    </location>
</feature>
<keyword evidence="1" id="KW-1133">Transmembrane helix</keyword>
<evidence type="ECO:0000313" key="3">
    <source>
        <dbReference type="Proteomes" id="UP001142055"/>
    </source>
</evidence>
<dbReference type="AlphaFoldDB" id="A0A9Q0M0H3"/>
<evidence type="ECO:0000256" key="1">
    <source>
        <dbReference type="SAM" id="Phobius"/>
    </source>
</evidence>
<reference evidence="2" key="1">
    <citation type="submission" date="2022-12" db="EMBL/GenBank/DDBJ databases">
        <title>Genome assemblies of Blomia tropicalis.</title>
        <authorList>
            <person name="Cui Y."/>
        </authorList>
    </citation>
    <scope>NUCLEOTIDE SEQUENCE</scope>
    <source>
        <tissue evidence="2">Adult mites</tissue>
    </source>
</reference>
<keyword evidence="1" id="KW-0472">Membrane</keyword>
<gene>
    <name evidence="2" type="ORF">RDWZM_007764</name>
</gene>